<reference evidence="4" key="1">
    <citation type="submission" date="2013-02" db="EMBL/GenBank/DDBJ databases">
        <authorList>
            <person name="Hughes D."/>
        </authorList>
    </citation>
    <scope>NUCLEOTIDE SEQUENCE</scope>
    <source>
        <strain>Durham</strain>
        <strain evidence="4">NC isolate 2 -- Noor lab</strain>
    </source>
</reference>
<sequence length="216" mass="23866">MTSSTSVKHCSKRSNDDNEKYSLRQRHKRSSVRSKLSPFDKGRTSTLDSSALLSSSSSSPSSSSSSFDDNFEVITTSTTGTTTTATTIPSTKCKTKAPPLSKYRRKTANARERTRMKEINSAFEVLRKCVPQSVNGGGDNSQSNEKLTKITTLRLAMTYINMLSNALEDNSPFDLPPRILEESKSIDDIDDHSYCSSDNYHLTASVAVKTTDKKRN</sequence>
<dbReference type="PANTHER" id="PTHR19290:SF147">
    <property type="entry name" value="HELIX-LOOP-HELIX PROTEIN DELILAH"/>
    <property type="match status" value="1"/>
</dbReference>
<dbReference type="GO" id="GO:0045944">
    <property type="term" value="P:positive regulation of transcription by RNA polymerase II"/>
    <property type="evidence" value="ECO:0007669"/>
    <property type="project" value="TreeGrafter"/>
</dbReference>
<feature type="compositionally biased region" description="Low complexity" evidence="1">
    <location>
        <begin position="45"/>
        <end position="66"/>
    </location>
</feature>
<dbReference type="Pfam" id="PF00010">
    <property type="entry name" value="HLH"/>
    <property type="match status" value="1"/>
</dbReference>
<keyword evidence="4" id="KW-1185">Reference proteome</keyword>
<protein>
    <recommendedName>
        <fullName evidence="2">BHLH domain-containing protein</fullName>
    </recommendedName>
</protein>
<dbReference type="AlphaFoldDB" id="T1GU58"/>
<dbReference type="InterPro" id="IPR011598">
    <property type="entry name" value="bHLH_dom"/>
</dbReference>
<dbReference type="GO" id="GO:0070888">
    <property type="term" value="F:E-box binding"/>
    <property type="evidence" value="ECO:0007669"/>
    <property type="project" value="TreeGrafter"/>
</dbReference>
<reference evidence="3" key="2">
    <citation type="submission" date="2015-06" db="UniProtKB">
        <authorList>
            <consortium name="EnsemblMetazoa"/>
        </authorList>
    </citation>
    <scope>IDENTIFICATION</scope>
</reference>
<feature type="compositionally biased region" description="Basic and acidic residues" evidence="1">
    <location>
        <begin position="13"/>
        <end position="22"/>
    </location>
</feature>
<proteinExistence type="predicted"/>
<dbReference type="EnsemblMetazoa" id="MESCA007266-RA">
    <property type="protein sequence ID" value="MESCA007266-PA"/>
    <property type="gene ID" value="MESCA007266"/>
</dbReference>
<evidence type="ECO:0000313" key="3">
    <source>
        <dbReference type="EnsemblMetazoa" id="MESCA007266-PA"/>
    </source>
</evidence>
<name>T1GU58_MEGSC</name>
<dbReference type="EMBL" id="CAQQ02140482">
    <property type="status" value="NOT_ANNOTATED_CDS"/>
    <property type="molecule type" value="Genomic_DNA"/>
</dbReference>
<feature type="compositionally biased region" description="Basic residues" evidence="1">
    <location>
        <begin position="23"/>
        <end position="32"/>
    </location>
</feature>
<evidence type="ECO:0000259" key="2">
    <source>
        <dbReference type="PROSITE" id="PS50888"/>
    </source>
</evidence>
<dbReference type="InterPro" id="IPR050359">
    <property type="entry name" value="bHLH_transcription_factors"/>
</dbReference>
<dbReference type="SMART" id="SM00353">
    <property type="entry name" value="HLH"/>
    <property type="match status" value="1"/>
</dbReference>
<dbReference type="GO" id="GO:0005634">
    <property type="term" value="C:nucleus"/>
    <property type="evidence" value="ECO:0007669"/>
    <property type="project" value="TreeGrafter"/>
</dbReference>
<evidence type="ECO:0000313" key="4">
    <source>
        <dbReference type="Proteomes" id="UP000015102"/>
    </source>
</evidence>
<dbReference type="CDD" id="cd11431">
    <property type="entry name" value="bHLH_TS_taxi_Dei"/>
    <property type="match status" value="1"/>
</dbReference>
<dbReference type="Proteomes" id="UP000015102">
    <property type="component" value="Unassembled WGS sequence"/>
</dbReference>
<dbReference type="InterPro" id="IPR036638">
    <property type="entry name" value="HLH_DNA-bd_sf"/>
</dbReference>
<feature type="region of interest" description="Disordered" evidence="1">
    <location>
        <begin position="1"/>
        <end position="69"/>
    </location>
</feature>
<dbReference type="SUPFAM" id="SSF47459">
    <property type="entry name" value="HLH, helix-loop-helix DNA-binding domain"/>
    <property type="match status" value="1"/>
</dbReference>
<dbReference type="PROSITE" id="PS50888">
    <property type="entry name" value="BHLH"/>
    <property type="match status" value="1"/>
</dbReference>
<dbReference type="GO" id="GO:0046983">
    <property type="term" value="F:protein dimerization activity"/>
    <property type="evidence" value="ECO:0007669"/>
    <property type="project" value="InterPro"/>
</dbReference>
<dbReference type="HOGENOM" id="CLU_1280533_0_0_1"/>
<feature type="domain" description="BHLH" evidence="2">
    <location>
        <begin position="103"/>
        <end position="163"/>
    </location>
</feature>
<accession>T1GU58</accession>
<organism evidence="3 4">
    <name type="scientific">Megaselia scalaris</name>
    <name type="common">Humpbacked fly</name>
    <name type="synonym">Phora scalaris</name>
    <dbReference type="NCBI Taxonomy" id="36166"/>
    <lineage>
        <taxon>Eukaryota</taxon>
        <taxon>Metazoa</taxon>
        <taxon>Ecdysozoa</taxon>
        <taxon>Arthropoda</taxon>
        <taxon>Hexapoda</taxon>
        <taxon>Insecta</taxon>
        <taxon>Pterygota</taxon>
        <taxon>Neoptera</taxon>
        <taxon>Endopterygota</taxon>
        <taxon>Diptera</taxon>
        <taxon>Brachycera</taxon>
        <taxon>Muscomorpha</taxon>
        <taxon>Platypezoidea</taxon>
        <taxon>Phoridae</taxon>
        <taxon>Megaseliini</taxon>
        <taxon>Megaselia</taxon>
    </lineage>
</organism>
<dbReference type="Gene3D" id="4.10.280.10">
    <property type="entry name" value="Helix-loop-helix DNA-binding domain"/>
    <property type="match status" value="1"/>
</dbReference>
<dbReference type="GO" id="GO:0003700">
    <property type="term" value="F:DNA-binding transcription factor activity"/>
    <property type="evidence" value="ECO:0007669"/>
    <property type="project" value="TreeGrafter"/>
</dbReference>
<dbReference type="PANTHER" id="PTHR19290">
    <property type="entry name" value="BASIC HELIX-LOOP-HELIX PROTEIN NEUROGENIN-RELATED"/>
    <property type="match status" value="1"/>
</dbReference>
<evidence type="ECO:0000256" key="1">
    <source>
        <dbReference type="SAM" id="MobiDB-lite"/>
    </source>
</evidence>
<dbReference type="GO" id="GO:0009653">
    <property type="term" value="P:anatomical structure morphogenesis"/>
    <property type="evidence" value="ECO:0007669"/>
    <property type="project" value="TreeGrafter"/>
</dbReference>
<dbReference type="STRING" id="36166.T1GU58"/>